<evidence type="ECO:0000256" key="1">
    <source>
        <dbReference type="ARBA" id="ARBA00004141"/>
    </source>
</evidence>
<organism evidence="9 10">
    <name type="scientific">Porphyra umbilicalis</name>
    <name type="common">Purple laver</name>
    <name type="synonym">Red alga</name>
    <dbReference type="NCBI Taxonomy" id="2786"/>
    <lineage>
        <taxon>Eukaryota</taxon>
        <taxon>Rhodophyta</taxon>
        <taxon>Bangiophyceae</taxon>
        <taxon>Bangiales</taxon>
        <taxon>Bangiaceae</taxon>
        <taxon>Porphyra</taxon>
    </lineage>
</organism>
<evidence type="ECO:0000259" key="8">
    <source>
        <dbReference type="PROSITE" id="PS50850"/>
    </source>
</evidence>
<dbReference type="Gene3D" id="1.20.1250.20">
    <property type="entry name" value="MFS general substrate transporter like domains"/>
    <property type="match status" value="2"/>
</dbReference>
<feature type="transmembrane region" description="Helical" evidence="7">
    <location>
        <begin position="89"/>
        <end position="106"/>
    </location>
</feature>
<feature type="transmembrane region" description="Helical" evidence="7">
    <location>
        <begin position="266"/>
        <end position="290"/>
    </location>
</feature>
<dbReference type="InterPro" id="IPR011701">
    <property type="entry name" value="MFS"/>
</dbReference>
<feature type="transmembrane region" description="Helical" evidence="7">
    <location>
        <begin position="118"/>
        <end position="138"/>
    </location>
</feature>
<dbReference type="GO" id="GO:0016020">
    <property type="term" value="C:membrane"/>
    <property type="evidence" value="ECO:0007669"/>
    <property type="project" value="UniProtKB-SubCell"/>
</dbReference>
<feature type="transmembrane region" description="Helical" evidence="7">
    <location>
        <begin position="423"/>
        <end position="443"/>
    </location>
</feature>
<dbReference type="FunFam" id="1.20.1250.20:FF:000053">
    <property type="entry name" value="Nitrate transporter 2.1"/>
    <property type="match status" value="1"/>
</dbReference>
<dbReference type="GO" id="GO:0042128">
    <property type="term" value="P:nitrate assimilation"/>
    <property type="evidence" value="ECO:0007669"/>
    <property type="project" value="UniProtKB-KW"/>
</dbReference>
<feature type="transmembrane region" description="Helical" evidence="7">
    <location>
        <begin position="363"/>
        <end position="388"/>
    </location>
</feature>
<keyword evidence="4 7" id="KW-1133">Transmembrane helix</keyword>
<dbReference type="Pfam" id="PF07690">
    <property type="entry name" value="MFS_1"/>
    <property type="match status" value="1"/>
</dbReference>
<dbReference type="Proteomes" id="UP000218209">
    <property type="component" value="Unassembled WGS sequence"/>
</dbReference>
<evidence type="ECO:0000256" key="2">
    <source>
        <dbReference type="ARBA" id="ARBA00008432"/>
    </source>
</evidence>
<feature type="transmembrane region" description="Helical" evidence="7">
    <location>
        <begin position="395"/>
        <end position="417"/>
    </location>
</feature>
<dbReference type="AlphaFoldDB" id="A0A1X6NJS5"/>
<dbReference type="GO" id="GO:0015112">
    <property type="term" value="F:nitrate transmembrane transporter activity"/>
    <property type="evidence" value="ECO:0007669"/>
    <property type="project" value="InterPro"/>
</dbReference>
<proteinExistence type="inferred from homology"/>
<evidence type="ECO:0000256" key="7">
    <source>
        <dbReference type="SAM" id="Phobius"/>
    </source>
</evidence>
<dbReference type="InterPro" id="IPR044772">
    <property type="entry name" value="NO3_transporter"/>
</dbReference>
<keyword evidence="6 7" id="KW-0472">Membrane</keyword>
<comment type="similarity">
    <text evidence="2">Belongs to the major facilitator superfamily. Nitrate/nitrite porter (TC 2.A.1.8) family.</text>
</comment>
<dbReference type="InterPro" id="IPR020846">
    <property type="entry name" value="MFS_dom"/>
</dbReference>
<feature type="transmembrane region" description="Helical" evidence="7">
    <location>
        <begin position="180"/>
        <end position="201"/>
    </location>
</feature>
<evidence type="ECO:0000256" key="6">
    <source>
        <dbReference type="ARBA" id="ARBA00023136"/>
    </source>
</evidence>
<sequence length="478" mass="51499">MSSRGSSGDAAEPVAAPSTTRFDLPVDEKNRATKLVLWKFSRPHMRAFHFAWLSFFLAFFGWFALAPLLSTIKLENDWLDDDSALDSNIIAVAGTVMMRFVAGPVCDRFGPRLTQTTLLTVFSIPVFLVGTARSFATFALARFFIGFIGATFVVTQAWTSIMFAPVIVGTANATSAGWGNLGGGVTNAVMPLIFDAVNAGLNDKDKAWRVAQVIPGCALVVVGISLYFLSDDCPEGNYQDLIRAGTRTKTNPWLAFFRAAKNYRSWVLFSLYAVCFGIELIMNGNLASYFSSPRFGLSQSLSGLIAGLFGIMNLFARSIGGITSDLMAKKYGMRGRLWAFFVILFLESLALIGFSRISTIGVAIPVLVVFSSFVQMAEGATFGIVPFVDPEATGAVSGIVGAGGNVGAVTLSLLLKIGKKEDGFLYLGFVVMGASFLVHLLYWPQFGSTFRKPTTQPAKVVEDDGQDEYSSAPAPVAT</sequence>
<gene>
    <name evidence="9" type="ORF">BU14_2215s0001</name>
</gene>
<feature type="transmembrane region" description="Helical" evidence="7">
    <location>
        <begin position="337"/>
        <end position="357"/>
    </location>
</feature>
<feature type="domain" description="Major facilitator superfamily (MFS) profile" evidence="8">
    <location>
        <begin position="47"/>
        <end position="451"/>
    </location>
</feature>
<dbReference type="EMBL" id="KV920061">
    <property type="protein sequence ID" value="OSX68812.1"/>
    <property type="molecule type" value="Genomic_DNA"/>
</dbReference>
<feature type="transmembrane region" description="Helical" evidence="7">
    <location>
        <begin position="207"/>
        <end position="229"/>
    </location>
</feature>
<accession>A0A1X6NJS5</accession>
<evidence type="ECO:0000313" key="10">
    <source>
        <dbReference type="Proteomes" id="UP000218209"/>
    </source>
</evidence>
<keyword evidence="10" id="KW-1185">Reference proteome</keyword>
<evidence type="ECO:0000256" key="5">
    <source>
        <dbReference type="ARBA" id="ARBA00023063"/>
    </source>
</evidence>
<keyword evidence="5" id="KW-0534">Nitrate assimilation</keyword>
<evidence type="ECO:0000256" key="3">
    <source>
        <dbReference type="ARBA" id="ARBA00022692"/>
    </source>
</evidence>
<feature type="transmembrane region" description="Helical" evidence="7">
    <location>
        <begin position="296"/>
        <end position="316"/>
    </location>
</feature>
<dbReference type="InterPro" id="IPR036259">
    <property type="entry name" value="MFS_trans_sf"/>
</dbReference>
<feature type="transmembrane region" description="Helical" evidence="7">
    <location>
        <begin position="144"/>
        <end position="168"/>
    </location>
</feature>
<dbReference type="PROSITE" id="PS50850">
    <property type="entry name" value="MFS"/>
    <property type="match status" value="1"/>
</dbReference>
<evidence type="ECO:0000313" key="9">
    <source>
        <dbReference type="EMBL" id="OSX68812.1"/>
    </source>
</evidence>
<dbReference type="OrthoDB" id="434240at2759"/>
<dbReference type="PANTHER" id="PTHR23515">
    <property type="entry name" value="HIGH-AFFINITY NITRATE TRANSPORTER 2.3"/>
    <property type="match status" value="1"/>
</dbReference>
<name>A0A1X6NJS5_PORUM</name>
<dbReference type="SUPFAM" id="SSF103473">
    <property type="entry name" value="MFS general substrate transporter"/>
    <property type="match status" value="1"/>
</dbReference>
<reference evidence="9 10" key="1">
    <citation type="submission" date="2017-03" db="EMBL/GenBank/DDBJ databases">
        <title>WGS assembly of Porphyra umbilicalis.</title>
        <authorList>
            <person name="Brawley S.H."/>
            <person name="Blouin N.A."/>
            <person name="Ficko-Blean E."/>
            <person name="Wheeler G.L."/>
            <person name="Lohr M."/>
            <person name="Goodson H.V."/>
            <person name="Jenkins J.W."/>
            <person name="Blaby-Haas C.E."/>
            <person name="Helliwell K.E."/>
            <person name="Chan C."/>
            <person name="Marriage T."/>
            <person name="Bhattacharya D."/>
            <person name="Klein A.S."/>
            <person name="Badis Y."/>
            <person name="Brodie J."/>
            <person name="Cao Y."/>
            <person name="Collen J."/>
            <person name="Dittami S.M."/>
            <person name="Gachon C.M."/>
            <person name="Green B.R."/>
            <person name="Karpowicz S."/>
            <person name="Kim J.W."/>
            <person name="Kudahl U."/>
            <person name="Lin S."/>
            <person name="Michel G."/>
            <person name="Mittag M."/>
            <person name="Olson B.J."/>
            <person name="Pangilinan J."/>
            <person name="Peng Y."/>
            <person name="Qiu H."/>
            <person name="Shu S."/>
            <person name="Singer J.T."/>
            <person name="Smith A.G."/>
            <person name="Sprecher B.N."/>
            <person name="Wagner V."/>
            <person name="Wang W."/>
            <person name="Wang Z.-Y."/>
            <person name="Yan J."/>
            <person name="Yarish C."/>
            <person name="Zoeuner-Riek S."/>
            <person name="Zhuang Y."/>
            <person name="Zou Y."/>
            <person name="Lindquist E.A."/>
            <person name="Grimwood J."/>
            <person name="Barry K."/>
            <person name="Rokhsar D.S."/>
            <person name="Schmutz J."/>
            <person name="Stiller J.W."/>
            <person name="Grossman A.R."/>
            <person name="Prochnik S.E."/>
        </authorList>
    </citation>
    <scope>NUCLEOTIDE SEQUENCE [LARGE SCALE GENOMIC DNA]</scope>
    <source>
        <strain evidence="9">4086291</strain>
    </source>
</reference>
<feature type="transmembrane region" description="Helical" evidence="7">
    <location>
        <begin position="47"/>
        <end position="69"/>
    </location>
</feature>
<protein>
    <recommendedName>
        <fullName evidence="8">Major facilitator superfamily (MFS) profile domain-containing protein</fullName>
    </recommendedName>
</protein>
<evidence type="ECO:0000256" key="4">
    <source>
        <dbReference type="ARBA" id="ARBA00022989"/>
    </source>
</evidence>
<comment type="subcellular location">
    <subcellularLocation>
        <location evidence="1">Membrane</location>
        <topology evidence="1">Multi-pass membrane protein</topology>
    </subcellularLocation>
</comment>
<dbReference type="CDD" id="cd17341">
    <property type="entry name" value="MFS_NRT2_like"/>
    <property type="match status" value="1"/>
</dbReference>
<keyword evidence="3 7" id="KW-0812">Transmembrane</keyword>